<reference evidence="2" key="1">
    <citation type="journal article" date="2014" name="Nat. Genet.">
        <title>Genome of the human hookworm Necator americanus.</title>
        <authorList>
            <person name="Tang Y.T."/>
            <person name="Gao X."/>
            <person name="Rosa B.A."/>
            <person name="Abubucker S."/>
            <person name="Hallsworth-Pepin K."/>
            <person name="Martin J."/>
            <person name="Tyagi R."/>
            <person name="Heizer E."/>
            <person name="Zhang X."/>
            <person name="Bhonagiri-Palsikar V."/>
            <person name="Minx P."/>
            <person name="Warren W.C."/>
            <person name="Wang Q."/>
            <person name="Zhan B."/>
            <person name="Hotez P.J."/>
            <person name="Sternberg P.W."/>
            <person name="Dougall A."/>
            <person name="Gaze S.T."/>
            <person name="Mulvenna J."/>
            <person name="Sotillo J."/>
            <person name="Ranganathan S."/>
            <person name="Rabelo E.M."/>
            <person name="Wilson R.K."/>
            <person name="Felgner P.L."/>
            <person name="Bethony J."/>
            <person name="Hawdon J.M."/>
            <person name="Gasser R.B."/>
            <person name="Loukas A."/>
            <person name="Mitreva M."/>
        </authorList>
    </citation>
    <scope>NUCLEOTIDE SEQUENCE [LARGE SCALE GENOMIC DNA]</scope>
</reference>
<dbReference type="KEGG" id="nai:NECAME_19067"/>
<protein>
    <submittedName>
        <fullName evidence="1">Uncharacterized protein</fullName>
    </submittedName>
</protein>
<dbReference type="AlphaFoldDB" id="W2SQT9"/>
<evidence type="ECO:0000313" key="2">
    <source>
        <dbReference type="Proteomes" id="UP000053676"/>
    </source>
</evidence>
<dbReference type="Proteomes" id="UP000053676">
    <property type="component" value="Unassembled WGS sequence"/>
</dbReference>
<sequence length="186" mass="20462">MLRYSIVDGSVVGPLTTELHPRAHGVKPHLFRVDAKTGEVWSDYGIPGGLHAFNISVTDGKYTTVSYVEVEVTSLEQDAVDHAVSVRLKGMTALEFFTEHVATFRSIFAQHLNVDPKNIQLLSVQETVRGRTARAVAVPTAKSTDVDILFTVSRGGGRGMLKPDHVYTRLKHDFQSITDQSGKMVN</sequence>
<name>W2SQT9_NECAM</name>
<evidence type="ECO:0000313" key="1">
    <source>
        <dbReference type="EMBL" id="ETN71995.1"/>
    </source>
</evidence>
<gene>
    <name evidence="1" type="ORF">NECAME_19067</name>
</gene>
<dbReference type="STRING" id="51031.W2SQT9"/>
<keyword evidence="2" id="KW-1185">Reference proteome</keyword>
<dbReference type="EMBL" id="KI666011">
    <property type="protein sequence ID" value="ETN71995.1"/>
    <property type="molecule type" value="Genomic_DNA"/>
</dbReference>
<proteinExistence type="predicted"/>
<organism evidence="1 2">
    <name type="scientific">Necator americanus</name>
    <name type="common">Human hookworm</name>
    <dbReference type="NCBI Taxonomy" id="51031"/>
    <lineage>
        <taxon>Eukaryota</taxon>
        <taxon>Metazoa</taxon>
        <taxon>Ecdysozoa</taxon>
        <taxon>Nematoda</taxon>
        <taxon>Chromadorea</taxon>
        <taxon>Rhabditida</taxon>
        <taxon>Rhabditina</taxon>
        <taxon>Rhabditomorpha</taxon>
        <taxon>Strongyloidea</taxon>
        <taxon>Ancylostomatidae</taxon>
        <taxon>Bunostominae</taxon>
        <taxon>Necator</taxon>
    </lineage>
</organism>
<dbReference type="OrthoDB" id="5855789at2759"/>
<accession>W2SQT9</accession>